<dbReference type="PIRSF" id="PIRSF039026">
    <property type="entry name" value="SiaP"/>
    <property type="match status" value="1"/>
</dbReference>
<sequence>MQLKSLAAVIAMASTATGLGLATALDNPAHAQDDTYKWKMVTSWPKNFPGVGQGPERLAELVDKMSDGRLTIDVYGAGQLVPGFEVFDAVSEGTAELGHSASYYWKGKAPAAQFFAAVPFGMNAQEMNAWLQYGGGIELWNELYDQFGVDVMTAGASGVQMGGWFNKEINSVEDLNGLKMRMPGLGGEVMNRMGAAIVNMPGGEIFTSLQSGAIDATDWIGPYNDLAFGLHQAADYYYYPGWHEPTVMFEAIVNEEAYNSLPADLQEILKTAVHDVNLSVLNEYTARNNDALQTLVEEHGVQLKRYPDDVLAEAKKHSQAVVQELAETNDMAKKIYDSYSAFQDKVENYHAISEQAYYNARNPDGDTPTTQQQ</sequence>
<evidence type="ECO:0000313" key="4">
    <source>
        <dbReference type="Proteomes" id="UP001595640"/>
    </source>
</evidence>
<keyword evidence="1 2" id="KW-0732">Signal</keyword>
<evidence type="ECO:0000256" key="1">
    <source>
        <dbReference type="ARBA" id="ARBA00022729"/>
    </source>
</evidence>
<dbReference type="PANTHER" id="PTHR33376:SF5">
    <property type="entry name" value="EXTRACYTOPLASMIC SOLUTE RECEPTOR PROTEIN"/>
    <property type="match status" value="1"/>
</dbReference>
<evidence type="ECO:0000256" key="2">
    <source>
        <dbReference type="SAM" id="SignalP"/>
    </source>
</evidence>
<dbReference type="Gene3D" id="3.40.190.170">
    <property type="entry name" value="Bacterial extracellular solute-binding protein, family 7"/>
    <property type="match status" value="1"/>
</dbReference>
<dbReference type="InterPro" id="IPR026289">
    <property type="entry name" value="SBP_TakP-like"/>
</dbReference>
<comment type="caution">
    <text evidence="3">The sequence shown here is derived from an EMBL/GenBank/DDBJ whole genome shotgun (WGS) entry which is preliminary data.</text>
</comment>
<dbReference type="PANTHER" id="PTHR33376">
    <property type="match status" value="1"/>
</dbReference>
<keyword evidence="4" id="KW-1185">Reference proteome</keyword>
<accession>A0ABV7LY76</accession>
<reference evidence="4" key="1">
    <citation type="journal article" date="2019" name="Int. J. Syst. Evol. Microbiol.">
        <title>The Global Catalogue of Microorganisms (GCM) 10K type strain sequencing project: providing services to taxonomists for standard genome sequencing and annotation.</title>
        <authorList>
            <consortium name="The Broad Institute Genomics Platform"/>
            <consortium name="The Broad Institute Genome Sequencing Center for Infectious Disease"/>
            <person name="Wu L."/>
            <person name="Ma J."/>
        </authorList>
    </citation>
    <scope>NUCLEOTIDE SEQUENCE [LARGE SCALE GENOMIC DNA]</scope>
    <source>
        <strain evidence="4">KCTC 12847</strain>
    </source>
</reference>
<evidence type="ECO:0000313" key="3">
    <source>
        <dbReference type="EMBL" id="MFC3290977.1"/>
    </source>
</evidence>
<protein>
    <submittedName>
        <fullName evidence="3">TRAP transporter substrate-binding protein</fullName>
    </submittedName>
</protein>
<dbReference type="Proteomes" id="UP001595640">
    <property type="component" value="Unassembled WGS sequence"/>
</dbReference>
<dbReference type="InterPro" id="IPR018389">
    <property type="entry name" value="DctP_fam"/>
</dbReference>
<gene>
    <name evidence="3" type="ORF">ACFOEI_02685</name>
</gene>
<organism evidence="3 4">
    <name type="scientific">Modicisalibacter luteus</name>
    <dbReference type="NCBI Taxonomy" id="453962"/>
    <lineage>
        <taxon>Bacteria</taxon>
        <taxon>Pseudomonadati</taxon>
        <taxon>Pseudomonadota</taxon>
        <taxon>Gammaproteobacteria</taxon>
        <taxon>Oceanospirillales</taxon>
        <taxon>Halomonadaceae</taxon>
        <taxon>Modicisalibacter</taxon>
    </lineage>
</organism>
<dbReference type="EMBL" id="JBHRUH010000004">
    <property type="protein sequence ID" value="MFC3290977.1"/>
    <property type="molecule type" value="Genomic_DNA"/>
</dbReference>
<feature type="signal peptide" evidence="2">
    <location>
        <begin position="1"/>
        <end position="31"/>
    </location>
</feature>
<dbReference type="RefSeq" id="WP_019019124.1">
    <property type="nucleotide sequence ID" value="NZ_BMXD01000006.1"/>
</dbReference>
<name>A0ABV7LY76_9GAMM</name>
<dbReference type="Pfam" id="PF03480">
    <property type="entry name" value="DctP"/>
    <property type="match status" value="1"/>
</dbReference>
<proteinExistence type="predicted"/>
<dbReference type="InterPro" id="IPR038404">
    <property type="entry name" value="TRAP_DctP_sf"/>
</dbReference>
<feature type="chain" id="PRO_5045887900" evidence="2">
    <location>
        <begin position="32"/>
        <end position="373"/>
    </location>
</feature>
<dbReference type="CDD" id="cd13604">
    <property type="entry name" value="PBP2_TRAP_ketoacid_lactate_like"/>
    <property type="match status" value="1"/>
</dbReference>
<dbReference type="Gene3D" id="3.40.190.10">
    <property type="entry name" value="Periplasmic binding protein-like II"/>
    <property type="match status" value="1"/>
</dbReference>
<dbReference type="NCBIfam" id="NF037995">
    <property type="entry name" value="TRAP_S1"/>
    <property type="match status" value="1"/>
</dbReference>